<name>A0ABN7RZK4_OIKDI</name>
<feature type="compositionally biased region" description="Basic residues" evidence="8">
    <location>
        <begin position="77"/>
        <end position="88"/>
    </location>
</feature>
<dbReference type="InterPro" id="IPR004582">
    <property type="entry name" value="Checkpoint_prot_Rad17_Rad24"/>
</dbReference>
<evidence type="ECO:0000256" key="1">
    <source>
        <dbReference type="ARBA" id="ARBA00004123"/>
    </source>
</evidence>
<feature type="compositionally biased region" description="Acidic residues" evidence="8">
    <location>
        <begin position="10"/>
        <end position="21"/>
    </location>
</feature>
<keyword evidence="7" id="KW-0131">Cell cycle</keyword>
<gene>
    <name evidence="9" type="ORF">OKIOD_LOCUS2494</name>
</gene>
<protein>
    <submittedName>
        <fullName evidence="9">Oidioi.mRNA.OKI2018_I69.PAR.g10936.t1.cds</fullName>
    </submittedName>
</protein>
<dbReference type="EMBL" id="OU015568">
    <property type="protein sequence ID" value="CAG5085592.1"/>
    <property type="molecule type" value="Genomic_DNA"/>
</dbReference>
<evidence type="ECO:0000256" key="4">
    <source>
        <dbReference type="ARBA" id="ARBA00022763"/>
    </source>
</evidence>
<evidence type="ECO:0000313" key="10">
    <source>
        <dbReference type="Proteomes" id="UP001158576"/>
    </source>
</evidence>
<evidence type="ECO:0000256" key="8">
    <source>
        <dbReference type="SAM" id="MobiDB-lite"/>
    </source>
</evidence>
<keyword evidence="4" id="KW-0227">DNA damage</keyword>
<keyword evidence="6" id="KW-0539">Nucleus</keyword>
<evidence type="ECO:0000256" key="2">
    <source>
        <dbReference type="ARBA" id="ARBA00006168"/>
    </source>
</evidence>
<comment type="similarity">
    <text evidence="2">Belongs to the rad17/RAD24 family.</text>
</comment>
<feature type="compositionally biased region" description="Basic and acidic residues" evidence="8">
    <location>
        <begin position="58"/>
        <end position="76"/>
    </location>
</feature>
<comment type="subcellular location">
    <subcellularLocation>
        <location evidence="1">Nucleus</location>
    </subcellularLocation>
</comment>
<reference evidence="9 10" key="1">
    <citation type="submission" date="2021-04" db="EMBL/GenBank/DDBJ databases">
        <authorList>
            <person name="Bliznina A."/>
        </authorList>
    </citation>
    <scope>NUCLEOTIDE SEQUENCE [LARGE SCALE GENOMIC DNA]</scope>
</reference>
<sequence>MAHKLVSSSDSEDPFDDDDDIFNNSAEIAKLDAALAKSKAERDAQTFKAPPIPKGVLKKRENQQTRSTSDSRDPPAKKRRIIKSRPKPHPISEEAPIPVKELACTKKKAEEIRSWLISASVVGSGSSTQKVLLVSGPNGCGKLTAIKSVCHEERIDIQEYVCAEDSSTEEENLFDVSYAVFRDPSARDFMSFVYQRTLFRSETRKQLLVIKELPYSLAENPLEFEKIAITLQKAHIPTIIITNTPRLYPNLLVTFRHVQFLKVAATAMKKVLGKFKNLSTKDIKEIVDAADGDVRQALNMVHFNSRRVAGTNKVTCEQGDSKLLLFRALGRILYSKRLDTREQSKFRNFSLEPSLQRRELQYPEPEAQCLNAGFMPSSFSEFLHENLPRYIPGENMEQYNHFMDDFSFADQFSKFMGYGNDHLKNYEAAVSCRSLSFWNPNPVKPSGFGTGALHKPAAIDHRKKALENRAKLCSHRLVNFDGSVADIAADSLPGLAKIKPQALKTMFLDDMVRFPIRAGANYNKLHENDVVNADDEMEVNVTHAERIQAAKEKEEREKYECDVQIDDTDDWNF</sequence>
<evidence type="ECO:0000256" key="7">
    <source>
        <dbReference type="ARBA" id="ARBA00023306"/>
    </source>
</evidence>
<dbReference type="Proteomes" id="UP001158576">
    <property type="component" value="Chromosome PAR"/>
</dbReference>
<evidence type="ECO:0000256" key="6">
    <source>
        <dbReference type="ARBA" id="ARBA00023242"/>
    </source>
</evidence>
<feature type="region of interest" description="Disordered" evidence="8">
    <location>
        <begin position="1"/>
        <end position="21"/>
    </location>
</feature>
<keyword evidence="10" id="KW-1185">Reference proteome</keyword>
<feature type="region of interest" description="Disordered" evidence="8">
    <location>
        <begin position="39"/>
        <end position="97"/>
    </location>
</feature>
<accession>A0ABN7RZK4</accession>
<dbReference type="Pfam" id="PF03215">
    <property type="entry name" value="Rad17"/>
    <property type="match status" value="1"/>
</dbReference>
<evidence type="ECO:0000313" key="9">
    <source>
        <dbReference type="EMBL" id="CAG5085592.1"/>
    </source>
</evidence>
<keyword evidence="5" id="KW-0067">ATP-binding</keyword>
<dbReference type="InterPro" id="IPR027417">
    <property type="entry name" value="P-loop_NTPase"/>
</dbReference>
<evidence type="ECO:0000256" key="5">
    <source>
        <dbReference type="ARBA" id="ARBA00022840"/>
    </source>
</evidence>
<dbReference type="PANTHER" id="PTHR12172">
    <property type="entry name" value="CELL CYCLE CHECKPOINT PROTEIN RAD17"/>
    <property type="match status" value="1"/>
</dbReference>
<proteinExistence type="inferred from homology"/>
<keyword evidence="3" id="KW-0547">Nucleotide-binding</keyword>
<dbReference type="PANTHER" id="PTHR12172:SF0">
    <property type="entry name" value="CELL CYCLE CHECKPOINT PROTEIN RAD17"/>
    <property type="match status" value="1"/>
</dbReference>
<dbReference type="Gene3D" id="3.40.50.300">
    <property type="entry name" value="P-loop containing nucleotide triphosphate hydrolases"/>
    <property type="match status" value="1"/>
</dbReference>
<organism evidence="9 10">
    <name type="scientific">Oikopleura dioica</name>
    <name type="common">Tunicate</name>
    <dbReference type="NCBI Taxonomy" id="34765"/>
    <lineage>
        <taxon>Eukaryota</taxon>
        <taxon>Metazoa</taxon>
        <taxon>Chordata</taxon>
        <taxon>Tunicata</taxon>
        <taxon>Appendicularia</taxon>
        <taxon>Copelata</taxon>
        <taxon>Oikopleuridae</taxon>
        <taxon>Oikopleura</taxon>
    </lineage>
</organism>
<evidence type="ECO:0000256" key="3">
    <source>
        <dbReference type="ARBA" id="ARBA00022741"/>
    </source>
</evidence>
<dbReference type="SUPFAM" id="SSF52540">
    <property type="entry name" value="P-loop containing nucleoside triphosphate hydrolases"/>
    <property type="match status" value="1"/>
</dbReference>